<keyword evidence="1" id="KW-0472">Membrane</keyword>
<sequence length="76" mass="8628">MAIVLYILSAIAIFGFGAFCAFVVVAFALRHDAEHKDGVWLTYDRKRDEWDCFGDLSAVYAKAYSHPKPINFKVIK</sequence>
<evidence type="ECO:0000256" key="1">
    <source>
        <dbReference type="SAM" id="Phobius"/>
    </source>
</evidence>
<protein>
    <submittedName>
        <fullName evidence="2">Uncharacterized protein</fullName>
    </submittedName>
</protein>
<keyword evidence="3" id="KW-1185">Reference proteome</keyword>
<keyword evidence="1" id="KW-1133">Transmembrane helix</keyword>
<keyword evidence="1" id="KW-0812">Transmembrane</keyword>
<accession>A0AAE7VPQ7</accession>
<proteinExistence type="predicted"/>
<evidence type="ECO:0000313" key="3">
    <source>
        <dbReference type="Proteomes" id="UP000828605"/>
    </source>
</evidence>
<organism evidence="2 3">
    <name type="scientific">Escherichia phage BrunoManser</name>
    <dbReference type="NCBI Taxonomy" id="2851976"/>
    <lineage>
        <taxon>Viruses</taxon>
        <taxon>Duplodnaviria</taxon>
        <taxon>Heunggongvirae</taxon>
        <taxon>Uroviricota</taxon>
        <taxon>Caudoviricetes</taxon>
        <taxon>Drexlerviridae</taxon>
        <taxon>Tunavirinae</taxon>
        <taxon>Sertoctavirus</taxon>
        <taxon>Sertoctavirus brunomanser</taxon>
    </lineage>
</organism>
<dbReference type="EMBL" id="MZ501053">
    <property type="protein sequence ID" value="QXV76566.1"/>
    <property type="molecule type" value="Genomic_DNA"/>
</dbReference>
<name>A0AAE7VPQ7_9CAUD</name>
<reference evidence="3" key="1">
    <citation type="journal article" date="2021" name="PLoS Biol.">
        <title>Systematic exploration of Escherichia coli phage-host interactions with the BASEL phage collection.</title>
        <authorList>
            <person name="Maffei E."/>
            <person name="Shaidullina A."/>
            <person name="Burkolter M."/>
            <person name="Heyer Y."/>
            <person name="Estermann F."/>
            <person name="Druelle V."/>
            <person name="Sauer P."/>
            <person name="Willi L."/>
            <person name="Michaelis S."/>
            <person name="Hilbi H."/>
            <person name="Thaler D.S."/>
            <person name="Harms A."/>
        </authorList>
    </citation>
    <scope>NUCLEOTIDE SEQUENCE [LARGE SCALE GENOMIC DNA]</scope>
    <source>
        <strain evidence="3">Bas12</strain>
    </source>
</reference>
<feature type="transmembrane region" description="Helical" evidence="1">
    <location>
        <begin position="6"/>
        <end position="29"/>
    </location>
</feature>
<gene>
    <name evidence="2" type="ORF">bas12_0084</name>
</gene>
<evidence type="ECO:0000313" key="2">
    <source>
        <dbReference type="EMBL" id="QXV76566.1"/>
    </source>
</evidence>
<dbReference type="Proteomes" id="UP000828605">
    <property type="component" value="Segment"/>
</dbReference>